<gene>
    <name evidence="12" type="ORF">CDL12_22410</name>
</gene>
<evidence type="ECO:0000256" key="7">
    <source>
        <dbReference type="PROSITE-ProRule" id="PRU00552"/>
    </source>
</evidence>
<dbReference type="PANTHER" id="PTHR47959:SF1">
    <property type="entry name" value="ATP-DEPENDENT RNA HELICASE DBPA"/>
    <property type="match status" value="1"/>
</dbReference>
<dbReference type="PROSITE" id="PS51195">
    <property type="entry name" value="Q_MOTIF"/>
    <property type="match status" value="1"/>
</dbReference>
<dbReference type="PROSITE" id="PS00039">
    <property type="entry name" value="DEAD_ATP_HELICASE"/>
    <property type="match status" value="1"/>
</dbReference>
<keyword evidence="5 8" id="KW-0347">Helicase</keyword>
<dbReference type="InterPro" id="IPR001650">
    <property type="entry name" value="Helicase_C-like"/>
</dbReference>
<dbReference type="PANTHER" id="PTHR47959">
    <property type="entry name" value="ATP-DEPENDENT RNA HELICASE RHLE-RELATED"/>
    <property type="match status" value="1"/>
</dbReference>
<evidence type="ECO:0000313" key="13">
    <source>
        <dbReference type="Proteomes" id="UP000231279"/>
    </source>
</evidence>
<dbReference type="PROSITE" id="PS51194">
    <property type="entry name" value="HELICASE_CTER"/>
    <property type="match status" value="1"/>
</dbReference>
<keyword evidence="6 8" id="KW-0067">ATP-binding</keyword>
<evidence type="ECO:0000256" key="6">
    <source>
        <dbReference type="ARBA" id="ARBA00022840"/>
    </source>
</evidence>
<evidence type="ECO:0000256" key="5">
    <source>
        <dbReference type="ARBA" id="ARBA00022806"/>
    </source>
</evidence>
<dbReference type="Pfam" id="PF00270">
    <property type="entry name" value="DEAD"/>
    <property type="match status" value="1"/>
</dbReference>
<dbReference type="GO" id="GO:0003724">
    <property type="term" value="F:RNA helicase activity"/>
    <property type="evidence" value="ECO:0007669"/>
    <property type="project" value="UniProtKB-EC"/>
</dbReference>
<dbReference type="GO" id="GO:0016787">
    <property type="term" value="F:hydrolase activity"/>
    <property type="evidence" value="ECO:0007669"/>
    <property type="project" value="UniProtKB-KW"/>
</dbReference>
<dbReference type="InterPro" id="IPR014014">
    <property type="entry name" value="RNA_helicase_DEAD_Q_motif"/>
</dbReference>
<dbReference type="OrthoDB" id="196131at2759"/>
<dbReference type="InterPro" id="IPR014001">
    <property type="entry name" value="Helicase_ATP-bd"/>
</dbReference>
<keyword evidence="13" id="KW-1185">Reference proteome</keyword>
<evidence type="ECO:0000259" key="11">
    <source>
        <dbReference type="PROSITE" id="PS51195"/>
    </source>
</evidence>
<dbReference type="STRING" id="429701.A0A2G9GJ48"/>
<dbReference type="EC" id="3.6.4.13" evidence="2"/>
<dbReference type="Pfam" id="PF00271">
    <property type="entry name" value="Helicase_C"/>
    <property type="match status" value="1"/>
</dbReference>
<evidence type="ECO:0000259" key="9">
    <source>
        <dbReference type="PROSITE" id="PS51192"/>
    </source>
</evidence>
<dbReference type="EMBL" id="NKXS01004915">
    <property type="protein sequence ID" value="PIN05050.1"/>
    <property type="molecule type" value="Genomic_DNA"/>
</dbReference>
<comment type="similarity">
    <text evidence="1">Belongs to the DEAD box helicase family. DDX21/DDX50 subfamily.</text>
</comment>
<dbReference type="InterPro" id="IPR050079">
    <property type="entry name" value="DEAD_box_RNA_helicase"/>
</dbReference>
<feature type="short sequence motif" description="Q motif" evidence="7">
    <location>
        <begin position="120"/>
        <end position="148"/>
    </location>
</feature>
<dbReference type="Proteomes" id="UP000231279">
    <property type="component" value="Unassembled WGS sequence"/>
</dbReference>
<evidence type="ECO:0000256" key="3">
    <source>
        <dbReference type="ARBA" id="ARBA00022741"/>
    </source>
</evidence>
<dbReference type="InterPro" id="IPR044742">
    <property type="entry name" value="DEAD/DEAH_RhlB"/>
</dbReference>
<dbReference type="SMART" id="SM00490">
    <property type="entry name" value="HELICc"/>
    <property type="match status" value="1"/>
</dbReference>
<sequence>MSYVPPHLRNSSAATAAAVAKGAGDHFISKQLNNSYAKFTSSKSNNSGSNSIHNGNAGYRSSENYVSTRNDAVPDPVFPEWKPSDRVIGLKPEQVQEVRLRLNVDVTVPPDSVNAPAPIEAFADMNLHSSIMKDIAFHEYTTPTSIQAQAMPVALSGRDLLGCAETGSGKTAAFTIPMIQHCLAQLPISRGDGPLALVLAPTRELAQQIEKEVKAFSRSLDSFRTAIVVGGTNISEQRSELRAGVHIVVATPGRLIDHLQQGNTSLSRISFVVLDEADRMLDMGFEPQIREIMRNLPQKHQTLLFSATMPVEIEELAQEYLTDPVRVKVGKVSSPTANVSQILVKVTENEKIDRLLGMLVEEAAQSERCGHPFPLTIVFVERKSRCEEVAEALMEQGLNAAALHGGRSQSEREAALKDFRHGPTRILVATDVASRGLDVTGVAHVINLDLPKTMEDYVHRIGRTGRAGSTGQATSFYTDRDVYLVAQIRKAIQDVDSGNAVTFATGKTARRKEREALAAQKEAKVELSKLSLAGSTAINVEDKYRHMITPAIIRKEGAADDAWDD</sequence>
<dbReference type="SMART" id="SM00487">
    <property type="entry name" value="DEXDc"/>
    <property type="match status" value="1"/>
</dbReference>
<evidence type="ECO:0000256" key="4">
    <source>
        <dbReference type="ARBA" id="ARBA00022801"/>
    </source>
</evidence>
<dbReference type="InterPro" id="IPR000629">
    <property type="entry name" value="RNA-helicase_DEAD-box_CS"/>
</dbReference>
<dbReference type="GO" id="GO:0003676">
    <property type="term" value="F:nucleic acid binding"/>
    <property type="evidence" value="ECO:0007669"/>
    <property type="project" value="InterPro"/>
</dbReference>
<evidence type="ECO:0000256" key="2">
    <source>
        <dbReference type="ARBA" id="ARBA00012552"/>
    </source>
</evidence>
<dbReference type="InterPro" id="IPR011545">
    <property type="entry name" value="DEAD/DEAH_box_helicase_dom"/>
</dbReference>
<accession>A0A2G9GJ48</accession>
<keyword evidence="4 8" id="KW-0378">Hydrolase</keyword>
<feature type="domain" description="DEAD-box RNA helicase Q" evidence="11">
    <location>
        <begin position="120"/>
        <end position="148"/>
    </location>
</feature>
<dbReference type="SUPFAM" id="SSF52540">
    <property type="entry name" value="P-loop containing nucleoside triphosphate hydrolases"/>
    <property type="match status" value="1"/>
</dbReference>
<keyword evidence="3 8" id="KW-0547">Nucleotide-binding</keyword>
<protein>
    <recommendedName>
        <fullName evidence="2">RNA helicase</fullName>
        <ecNumber evidence="2">3.6.4.13</ecNumber>
    </recommendedName>
</protein>
<dbReference type="InterPro" id="IPR027417">
    <property type="entry name" value="P-loop_NTPase"/>
</dbReference>
<evidence type="ECO:0000259" key="10">
    <source>
        <dbReference type="PROSITE" id="PS51194"/>
    </source>
</evidence>
<dbReference type="FunFam" id="3.40.50.300:FF:000079">
    <property type="entry name" value="probable ATP-dependent RNA helicase DDX17"/>
    <property type="match status" value="1"/>
</dbReference>
<dbReference type="GO" id="GO:0005829">
    <property type="term" value="C:cytosol"/>
    <property type="evidence" value="ECO:0007669"/>
    <property type="project" value="TreeGrafter"/>
</dbReference>
<reference evidence="13" key="1">
    <citation type="journal article" date="2018" name="Gigascience">
        <title>Genome assembly of the Pink Ipe (Handroanthus impetiginosus, Bignoniaceae), a highly valued, ecologically keystone Neotropical timber forest tree.</title>
        <authorList>
            <person name="Silva-Junior O.B."/>
            <person name="Grattapaglia D."/>
            <person name="Novaes E."/>
            <person name="Collevatti R.G."/>
        </authorList>
    </citation>
    <scope>NUCLEOTIDE SEQUENCE [LARGE SCALE GENOMIC DNA]</scope>
    <source>
        <strain evidence="13">cv. UFG-1</strain>
    </source>
</reference>
<dbReference type="PROSITE" id="PS51192">
    <property type="entry name" value="HELICASE_ATP_BIND_1"/>
    <property type="match status" value="1"/>
</dbReference>
<dbReference type="Gene3D" id="3.40.50.300">
    <property type="entry name" value="P-loop containing nucleotide triphosphate hydrolases"/>
    <property type="match status" value="2"/>
</dbReference>
<name>A0A2G9GJ48_9LAMI</name>
<dbReference type="CDD" id="cd00268">
    <property type="entry name" value="DEADc"/>
    <property type="match status" value="1"/>
</dbReference>
<evidence type="ECO:0000256" key="8">
    <source>
        <dbReference type="RuleBase" id="RU000492"/>
    </source>
</evidence>
<evidence type="ECO:0000256" key="1">
    <source>
        <dbReference type="ARBA" id="ARBA00006517"/>
    </source>
</evidence>
<dbReference type="GO" id="GO:0005524">
    <property type="term" value="F:ATP binding"/>
    <property type="evidence" value="ECO:0007669"/>
    <property type="project" value="UniProtKB-KW"/>
</dbReference>
<dbReference type="AlphaFoldDB" id="A0A2G9GJ48"/>
<evidence type="ECO:0000313" key="12">
    <source>
        <dbReference type="EMBL" id="PIN05050.1"/>
    </source>
</evidence>
<organism evidence="12 13">
    <name type="scientific">Handroanthus impetiginosus</name>
    <dbReference type="NCBI Taxonomy" id="429701"/>
    <lineage>
        <taxon>Eukaryota</taxon>
        <taxon>Viridiplantae</taxon>
        <taxon>Streptophyta</taxon>
        <taxon>Embryophyta</taxon>
        <taxon>Tracheophyta</taxon>
        <taxon>Spermatophyta</taxon>
        <taxon>Magnoliopsida</taxon>
        <taxon>eudicotyledons</taxon>
        <taxon>Gunneridae</taxon>
        <taxon>Pentapetalae</taxon>
        <taxon>asterids</taxon>
        <taxon>lamiids</taxon>
        <taxon>Lamiales</taxon>
        <taxon>Bignoniaceae</taxon>
        <taxon>Crescentiina</taxon>
        <taxon>Tabebuia alliance</taxon>
        <taxon>Handroanthus</taxon>
    </lineage>
</organism>
<proteinExistence type="inferred from homology"/>
<feature type="domain" description="Helicase ATP-binding" evidence="9">
    <location>
        <begin position="151"/>
        <end position="327"/>
    </location>
</feature>
<comment type="caution">
    <text evidence="12">The sequence shown here is derived from an EMBL/GenBank/DDBJ whole genome shotgun (WGS) entry which is preliminary data.</text>
</comment>
<feature type="domain" description="Helicase C-terminal" evidence="10">
    <location>
        <begin position="351"/>
        <end position="517"/>
    </location>
</feature>
<dbReference type="CDD" id="cd18787">
    <property type="entry name" value="SF2_C_DEAD"/>
    <property type="match status" value="1"/>
</dbReference>